<feature type="binding site" evidence="8">
    <location>
        <begin position="114"/>
        <end position="117"/>
    </location>
    <ligand>
        <name>ATP</name>
        <dbReference type="ChEBI" id="CHEBI:30616"/>
    </ligand>
</feature>
<evidence type="ECO:0000313" key="9">
    <source>
        <dbReference type="EMBL" id="MCH1624372.1"/>
    </source>
</evidence>
<dbReference type="GO" id="GO:0005524">
    <property type="term" value="F:ATP binding"/>
    <property type="evidence" value="ECO:0007669"/>
    <property type="project" value="UniProtKB-UniRule"/>
</dbReference>
<evidence type="ECO:0000256" key="5">
    <source>
        <dbReference type="ARBA" id="ARBA00022756"/>
    </source>
</evidence>
<keyword evidence="1 8" id="KW-0963">Cytoplasm</keyword>
<proteinExistence type="inferred from homology"/>
<feature type="binding site" evidence="8">
    <location>
        <position position="17"/>
    </location>
    <ligand>
        <name>Mg(2+)</name>
        <dbReference type="ChEBI" id="CHEBI:18420"/>
    </ligand>
</feature>
<feature type="active site" evidence="8">
    <location>
        <position position="38"/>
    </location>
</feature>
<keyword evidence="7 8" id="KW-0460">Magnesium</keyword>
<dbReference type="Gene3D" id="3.40.50.300">
    <property type="entry name" value="P-loop containing nucleotide triphosphate hydrolases"/>
    <property type="match status" value="1"/>
</dbReference>
<protein>
    <recommendedName>
        <fullName evidence="8">ATP-dependent dethiobiotin synthetase BioD</fullName>
        <ecNumber evidence="8">6.3.3.3</ecNumber>
    </recommendedName>
    <alternativeName>
        <fullName evidence="8">DTB synthetase</fullName>
        <shortName evidence="8">DTBS</shortName>
    </alternativeName>
    <alternativeName>
        <fullName evidence="8">Dethiobiotin synthase</fullName>
    </alternativeName>
</protein>
<dbReference type="FunFam" id="3.40.50.300:FF:000292">
    <property type="entry name" value="ATP-dependent dethiobiotin synthetase BioD"/>
    <property type="match status" value="1"/>
</dbReference>
<comment type="subcellular location">
    <subcellularLocation>
        <location evidence="8">Cytoplasm</location>
    </subcellularLocation>
</comment>
<dbReference type="PANTHER" id="PTHR43210:SF5">
    <property type="entry name" value="DETHIOBIOTIN SYNTHETASE"/>
    <property type="match status" value="1"/>
</dbReference>
<dbReference type="InterPro" id="IPR004472">
    <property type="entry name" value="DTB_synth_BioD"/>
</dbReference>
<dbReference type="GO" id="GO:0009102">
    <property type="term" value="P:biotin biosynthetic process"/>
    <property type="evidence" value="ECO:0007669"/>
    <property type="project" value="UniProtKB-UniRule"/>
</dbReference>
<evidence type="ECO:0000256" key="4">
    <source>
        <dbReference type="ARBA" id="ARBA00022741"/>
    </source>
</evidence>
<keyword evidence="4 8" id="KW-0547">Nucleotide-binding</keyword>
<evidence type="ECO:0000256" key="7">
    <source>
        <dbReference type="ARBA" id="ARBA00022842"/>
    </source>
</evidence>
<dbReference type="Proteomes" id="UP001431131">
    <property type="component" value="Unassembled WGS sequence"/>
</dbReference>
<keyword evidence="2 8" id="KW-0436">Ligase</keyword>
<feature type="binding site" evidence="8">
    <location>
        <position position="53"/>
    </location>
    <ligand>
        <name>Mg(2+)</name>
        <dbReference type="ChEBI" id="CHEBI:18420"/>
    </ligand>
</feature>
<feature type="binding site" evidence="8">
    <location>
        <position position="114"/>
    </location>
    <ligand>
        <name>Mg(2+)</name>
        <dbReference type="ChEBI" id="CHEBI:18420"/>
    </ligand>
</feature>
<evidence type="ECO:0000256" key="1">
    <source>
        <dbReference type="ARBA" id="ARBA00022490"/>
    </source>
</evidence>
<sequence length="228" mass="25412">MTQQFWIAGTDTDIGKTLVTTIFMRYFQAKGAKVAPYKPIQTGVGVDGISLSDTEFYKSFSEVDLVEEDLNSYSFNEPASPHYAARLEKVLIDEGVILQHIKDLLAKYDVVICEGAGGLFVPIDDQCNYHFVHLIKQSQLPVLLVASTRLGTINHTLLSVEALKKRGIPIVGIVFNSFGGTELETDNIRTIEQMTSLPSVVIPQFKDLSEITQFTLDITKLLERLTNR</sequence>
<dbReference type="NCBIfam" id="TIGR00347">
    <property type="entry name" value="bioD"/>
    <property type="match status" value="1"/>
</dbReference>
<evidence type="ECO:0000256" key="6">
    <source>
        <dbReference type="ARBA" id="ARBA00022840"/>
    </source>
</evidence>
<dbReference type="PIRSF" id="PIRSF006755">
    <property type="entry name" value="DTB_synth"/>
    <property type="match status" value="1"/>
</dbReference>
<dbReference type="CDD" id="cd03109">
    <property type="entry name" value="DTBS"/>
    <property type="match status" value="1"/>
</dbReference>
<reference evidence="9" key="1">
    <citation type="submission" date="2022-02" db="EMBL/GenBank/DDBJ databases">
        <title>Fredinandcohnia quinoae sp. nov. isolated from Chenopodium quinoa seeds.</title>
        <authorList>
            <person name="Saati-Santamaria Z."/>
            <person name="Flores-Felix J.D."/>
            <person name="Igual J.M."/>
            <person name="Velazquez E."/>
            <person name="Garcia-Fraile P."/>
            <person name="Martinez-Molina E."/>
        </authorList>
    </citation>
    <scope>NUCLEOTIDE SEQUENCE</scope>
    <source>
        <strain evidence="9">SECRCQ15</strain>
    </source>
</reference>
<feature type="binding site" evidence="8">
    <location>
        <position position="42"/>
    </location>
    <ligand>
        <name>substrate</name>
    </ligand>
</feature>
<evidence type="ECO:0000256" key="8">
    <source>
        <dbReference type="HAMAP-Rule" id="MF_00336"/>
    </source>
</evidence>
<dbReference type="GO" id="GO:0005829">
    <property type="term" value="C:cytosol"/>
    <property type="evidence" value="ECO:0007669"/>
    <property type="project" value="TreeGrafter"/>
</dbReference>
<gene>
    <name evidence="8 9" type="primary">bioD</name>
    <name evidence="9" type="ORF">MJG50_03450</name>
</gene>
<dbReference type="GO" id="GO:0000287">
    <property type="term" value="F:magnesium ion binding"/>
    <property type="evidence" value="ECO:0007669"/>
    <property type="project" value="UniProtKB-UniRule"/>
</dbReference>
<dbReference type="GO" id="GO:0042803">
    <property type="term" value="F:protein homodimerization activity"/>
    <property type="evidence" value="ECO:0007669"/>
    <property type="project" value="UniProtKB-ARBA"/>
</dbReference>
<comment type="similarity">
    <text evidence="8">Belongs to the dethiobiotin synthetase family.</text>
</comment>
<evidence type="ECO:0000256" key="2">
    <source>
        <dbReference type="ARBA" id="ARBA00022598"/>
    </source>
</evidence>
<dbReference type="EC" id="6.3.3.3" evidence="8"/>
<feature type="binding site" evidence="8">
    <location>
        <position position="53"/>
    </location>
    <ligand>
        <name>ATP</name>
        <dbReference type="ChEBI" id="CHEBI:30616"/>
    </ligand>
</feature>
<comment type="caution">
    <text evidence="8">Lacks conserved residue(s) required for the propagation of feature annotation.</text>
</comment>
<feature type="binding site" evidence="8">
    <location>
        <begin position="176"/>
        <end position="177"/>
    </location>
    <ligand>
        <name>ATP</name>
        <dbReference type="ChEBI" id="CHEBI:30616"/>
    </ligand>
</feature>
<dbReference type="PANTHER" id="PTHR43210">
    <property type="entry name" value="DETHIOBIOTIN SYNTHETASE"/>
    <property type="match status" value="1"/>
</dbReference>
<dbReference type="AlphaFoldDB" id="A0AAW5E2Q9"/>
<comment type="cofactor">
    <cofactor evidence="8">
        <name>Mg(2+)</name>
        <dbReference type="ChEBI" id="CHEBI:18420"/>
    </cofactor>
</comment>
<keyword evidence="6 8" id="KW-0067">ATP-binding</keyword>
<name>A0AAW5E2Q9_9BACI</name>
<evidence type="ECO:0000313" key="10">
    <source>
        <dbReference type="Proteomes" id="UP001431131"/>
    </source>
</evidence>
<comment type="subunit">
    <text evidence="8">Homodimer.</text>
</comment>
<evidence type="ECO:0000256" key="3">
    <source>
        <dbReference type="ARBA" id="ARBA00022723"/>
    </source>
</evidence>
<dbReference type="HAMAP" id="MF_00336">
    <property type="entry name" value="BioD"/>
    <property type="match status" value="1"/>
</dbReference>
<accession>A0AAW5E2Q9</accession>
<organism evidence="9 10">
    <name type="scientific">Fredinandcohnia quinoae</name>
    <dbReference type="NCBI Taxonomy" id="2918902"/>
    <lineage>
        <taxon>Bacteria</taxon>
        <taxon>Bacillati</taxon>
        <taxon>Bacillota</taxon>
        <taxon>Bacilli</taxon>
        <taxon>Bacillales</taxon>
        <taxon>Bacillaceae</taxon>
        <taxon>Fredinandcohnia</taxon>
    </lineage>
</organism>
<keyword evidence="3 8" id="KW-0479">Metal-binding</keyword>
<comment type="caution">
    <text evidence="9">The sequence shown here is derived from an EMBL/GenBank/DDBJ whole genome shotgun (WGS) entry which is preliminary data.</text>
</comment>
<keyword evidence="5 8" id="KW-0093">Biotin biosynthesis</keyword>
<dbReference type="EMBL" id="JAKTTI010000003">
    <property type="protein sequence ID" value="MCH1624372.1"/>
    <property type="molecule type" value="Genomic_DNA"/>
</dbReference>
<dbReference type="RefSeq" id="WP_240252733.1">
    <property type="nucleotide sequence ID" value="NZ_JAKTTI010000003.1"/>
</dbReference>
<comment type="pathway">
    <text evidence="8">Cofactor biosynthesis; biotin biosynthesis; biotin from 7,8-diaminononanoate: step 1/2.</text>
</comment>
<dbReference type="InterPro" id="IPR027417">
    <property type="entry name" value="P-loop_NTPase"/>
</dbReference>
<dbReference type="SUPFAM" id="SSF52540">
    <property type="entry name" value="P-loop containing nucleoside triphosphate hydrolases"/>
    <property type="match status" value="1"/>
</dbReference>
<dbReference type="Pfam" id="PF13500">
    <property type="entry name" value="AAA_26"/>
    <property type="match status" value="1"/>
</dbReference>
<feature type="binding site" evidence="8">
    <location>
        <begin position="13"/>
        <end position="18"/>
    </location>
    <ligand>
        <name>ATP</name>
        <dbReference type="ChEBI" id="CHEBI:30616"/>
    </ligand>
</feature>
<comment type="function">
    <text evidence="8">Catalyzes a mechanistically unusual reaction, the ATP-dependent insertion of CO2 between the N7 and N8 nitrogen atoms of 7,8-diaminopelargonic acid (DAPA, also called 7,8-diammoniononanoate) to form a ureido ring.</text>
</comment>
<comment type="catalytic activity">
    <reaction evidence="8">
        <text>(7R,8S)-7,8-diammoniononanoate + CO2 + ATP = (4R,5S)-dethiobiotin + ADP + phosphate + 3 H(+)</text>
        <dbReference type="Rhea" id="RHEA:15805"/>
        <dbReference type="ChEBI" id="CHEBI:15378"/>
        <dbReference type="ChEBI" id="CHEBI:16526"/>
        <dbReference type="ChEBI" id="CHEBI:30616"/>
        <dbReference type="ChEBI" id="CHEBI:43474"/>
        <dbReference type="ChEBI" id="CHEBI:149469"/>
        <dbReference type="ChEBI" id="CHEBI:149473"/>
        <dbReference type="ChEBI" id="CHEBI:456216"/>
        <dbReference type="EC" id="6.3.3.3"/>
    </reaction>
</comment>
<keyword evidence="10" id="KW-1185">Reference proteome</keyword>
<dbReference type="GO" id="GO:0004141">
    <property type="term" value="F:dethiobiotin synthase activity"/>
    <property type="evidence" value="ECO:0007669"/>
    <property type="project" value="UniProtKB-UniRule"/>
</dbReference>